<dbReference type="KEGG" id="ccm:Ccan_23150"/>
<organism evidence="2 3">
    <name type="scientific">Capnocytophaga canimorsus (strain 5)</name>
    <dbReference type="NCBI Taxonomy" id="860228"/>
    <lineage>
        <taxon>Bacteria</taxon>
        <taxon>Pseudomonadati</taxon>
        <taxon>Bacteroidota</taxon>
        <taxon>Flavobacteriia</taxon>
        <taxon>Flavobacteriales</taxon>
        <taxon>Flavobacteriaceae</taxon>
        <taxon>Capnocytophaga</taxon>
    </lineage>
</organism>
<name>F9YVJ6_CAPCC</name>
<proteinExistence type="predicted"/>
<dbReference type="eggNOG" id="COG4127">
    <property type="taxonomic scope" value="Bacteria"/>
</dbReference>
<dbReference type="Pfam" id="PF08867">
    <property type="entry name" value="FRG"/>
    <property type="match status" value="1"/>
</dbReference>
<dbReference type="OrthoDB" id="9816036at2"/>
<dbReference type="STRING" id="860228.Ccan_23150"/>
<dbReference type="AlphaFoldDB" id="F9YVJ6"/>
<reference evidence="2 3" key="1">
    <citation type="journal article" date="2011" name="J. Bacteriol.">
        <title>Complete genome sequence of the dog commensal and human pathogen Capnocytophaga canimorsus strain 5.</title>
        <authorList>
            <person name="Manfredi P."/>
            <person name="Pagni M."/>
            <person name="Cornelis G.R."/>
        </authorList>
    </citation>
    <scope>NUCLEOTIDE SEQUENCE [LARGE SCALE GENOMIC DNA]</scope>
    <source>
        <strain evidence="3">5</strain>
    </source>
</reference>
<dbReference type="HOGENOM" id="CLU_050026_2_0_10"/>
<protein>
    <submittedName>
        <fullName evidence="2">FRG domain protein</fullName>
    </submittedName>
</protein>
<dbReference type="SMART" id="SM00901">
    <property type="entry name" value="FRG"/>
    <property type="match status" value="1"/>
</dbReference>
<accession>F9YVJ6</accession>
<evidence type="ECO:0000313" key="2">
    <source>
        <dbReference type="EMBL" id="AEK24430.1"/>
    </source>
</evidence>
<dbReference type="InterPro" id="IPR014966">
    <property type="entry name" value="FRG-dom"/>
</dbReference>
<feature type="domain" description="FRG" evidence="1">
    <location>
        <begin position="20"/>
        <end position="112"/>
    </location>
</feature>
<keyword evidence="3" id="KW-1185">Reference proteome</keyword>
<evidence type="ECO:0000259" key="1">
    <source>
        <dbReference type="SMART" id="SM00901"/>
    </source>
</evidence>
<dbReference type="EMBL" id="CP002113">
    <property type="protein sequence ID" value="AEK24430.1"/>
    <property type="molecule type" value="Genomic_DNA"/>
</dbReference>
<dbReference type="RefSeq" id="WP_013998408.1">
    <property type="nucleotide sequence ID" value="NC_015846.1"/>
</dbReference>
<evidence type="ECO:0000313" key="3">
    <source>
        <dbReference type="Proteomes" id="UP000008895"/>
    </source>
</evidence>
<dbReference type="Proteomes" id="UP000008895">
    <property type="component" value="Chromosome"/>
</dbReference>
<sequence>MSANVKSIGEYLSKIKEIQPSENIFYRGHSDKSFQLIPSIYRKERLIENEHVIYRETISKVPYDFNGKSTIESLVLMQHYGVPTRILDLTTNALVALYFACVDDKNKDGEVVIFDIPQQDTCYFDSDRVTILANLAKCDDEFGYYTLFGRANLKKYEKELSMIEAYSYPNFENIDINVVRKEIKSIDEYFSDDFFLGKKKIEIDIDKMILEFHTHKNEDEKEAIKFLYIQEIKSKIHQIINKNKESNNKHYYGKLLHHIREDKSYFKSIINPDDVGSVFAVRPKLDNPRIVRQQGAFLIFGVEGYTNPYTAIKLISGVKKMPKIPEEWIKTKIGIEANSKEKILEELSKLGIDKSTLFPEIEKVAEYIKEKFQNQ</sequence>
<gene>
    <name evidence="2" type="ordered locus">Ccan_23150</name>
</gene>